<dbReference type="PANTHER" id="PTHR23429:SF0">
    <property type="entry name" value="GLUCOSE-6-PHOSPHATE 1-DEHYDROGENASE"/>
    <property type="match status" value="1"/>
</dbReference>
<dbReference type="InterPro" id="IPR022675">
    <property type="entry name" value="G6P_DH_C"/>
</dbReference>
<evidence type="ECO:0000256" key="6">
    <source>
        <dbReference type="ARBA" id="ARBA00023277"/>
    </source>
</evidence>
<organism evidence="10 11">
    <name type="scientific">Cytobacillus praedii</name>
    <dbReference type="NCBI Taxonomy" id="1742358"/>
    <lineage>
        <taxon>Bacteria</taxon>
        <taxon>Bacillati</taxon>
        <taxon>Bacillota</taxon>
        <taxon>Bacilli</taxon>
        <taxon>Bacillales</taxon>
        <taxon>Bacillaceae</taxon>
        <taxon>Cytobacillus</taxon>
    </lineage>
</organism>
<comment type="catalytic activity">
    <reaction evidence="7">
        <text>D-glucose 6-phosphate + NADP(+) = 6-phospho-D-glucono-1,5-lactone + NADPH + H(+)</text>
        <dbReference type="Rhea" id="RHEA:15841"/>
        <dbReference type="ChEBI" id="CHEBI:15378"/>
        <dbReference type="ChEBI" id="CHEBI:57783"/>
        <dbReference type="ChEBI" id="CHEBI:57955"/>
        <dbReference type="ChEBI" id="CHEBI:58349"/>
        <dbReference type="ChEBI" id="CHEBI:61548"/>
        <dbReference type="EC" id="1.1.1.49"/>
    </reaction>
</comment>
<dbReference type="GO" id="GO:0005829">
    <property type="term" value="C:cytosol"/>
    <property type="evidence" value="ECO:0007669"/>
    <property type="project" value="TreeGrafter"/>
</dbReference>
<dbReference type="UniPathway" id="UPA00115">
    <property type="reaction ID" value="UER00408"/>
</dbReference>
<dbReference type="GO" id="GO:0006006">
    <property type="term" value="P:glucose metabolic process"/>
    <property type="evidence" value="ECO:0007669"/>
    <property type="project" value="UniProtKB-KW"/>
</dbReference>
<feature type="binding site" evidence="7">
    <location>
        <position position="172"/>
    </location>
    <ligand>
        <name>NADP(+)</name>
        <dbReference type="ChEBI" id="CHEBI:58349"/>
    </ligand>
</feature>
<dbReference type="Proteomes" id="UP000293846">
    <property type="component" value="Unassembled WGS sequence"/>
</dbReference>
<accession>A0A4R1AVN6</accession>
<keyword evidence="11" id="KW-1185">Reference proteome</keyword>
<dbReference type="GO" id="GO:0050661">
    <property type="term" value="F:NADP binding"/>
    <property type="evidence" value="ECO:0007669"/>
    <property type="project" value="UniProtKB-UniRule"/>
</dbReference>
<dbReference type="GO" id="GO:0004345">
    <property type="term" value="F:glucose-6-phosphate dehydrogenase activity"/>
    <property type="evidence" value="ECO:0007669"/>
    <property type="project" value="UniProtKB-UniRule"/>
</dbReference>
<dbReference type="PROSITE" id="PS00069">
    <property type="entry name" value="G6P_DEHYDROGENASE"/>
    <property type="match status" value="1"/>
</dbReference>
<dbReference type="Gene3D" id="3.30.360.10">
    <property type="entry name" value="Dihydrodipicolinate Reductase, domain 2"/>
    <property type="match status" value="1"/>
</dbReference>
<evidence type="ECO:0000256" key="1">
    <source>
        <dbReference type="ARBA" id="ARBA00004937"/>
    </source>
</evidence>
<protein>
    <recommendedName>
        <fullName evidence="7">Glucose-6-phosphate 1-dehydrogenase</fullName>
        <shortName evidence="7">G6PD</shortName>
        <ecNumber evidence="7">1.1.1.49</ecNumber>
    </recommendedName>
</protein>
<feature type="binding site" evidence="7">
    <location>
        <begin position="36"/>
        <end position="43"/>
    </location>
    <ligand>
        <name>NADP(+)</name>
        <dbReference type="ChEBI" id="CHEBI:58349"/>
    </ligand>
</feature>
<dbReference type="HAMAP" id="MF_00966">
    <property type="entry name" value="G6PD"/>
    <property type="match status" value="1"/>
</dbReference>
<evidence type="ECO:0000256" key="4">
    <source>
        <dbReference type="ARBA" id="ARBA00022857"/>
    </source>
</evidence>
<dbReference type="InterPro" id="IPR019796">
    <property type="entry name" value="G6P_DH_AS"/>
</dbReference>
<dbReference type="GO" id="GO:0009051">
    <property type="term" value="P:pentose-phosphate shunt, oxidative branch"/>
    <property type="evidence" value="ECO:0007669"/>
    <property type="project" value="TreeGrafter"/>
</dbReference>
<feature type="binding site" evidence="7">
    <location>
        <position position="364"/>
    </location>
    <ligand>
        <name>substrate</name>
    </ligand>
</feature>
<evidence type="ECO:0000313" key="11">
    <source>
        <dbReference type="Proteomes" id="UP000293846"/>
    </source>
</evidence>
<dbReference type="Pfam" id="PF02781">
    <property type="entry name" value="G6PD_C"/>
    <property type="match status" value="1"/>
</dbReference>
<evidence type="ECO:0000256" key="2">
    <source>
        <dbReference type="ARBA" id="ARBA00009975"/>
    </source>
</evidence>
<evidence type="ECO:0000256" key="3">
    <source>
        <dbReference type="ARBA" id="ARBA00022526"/>
    </source>
</evidence>
<feature type="active site" description="Proton acceptor" evidence="7">
    <location>
        <position position="264"/>
    </location>
</feature>
<dbReference type="EMBL" id="SJTH01000038">
    <property type="protein sequence ID" value="TCJ02207.1"/>
    <property type="molecule type" value="Genomic_DNA"/>
</dbReference>
<feature type="domain" description="Glucose-6-phosphate dehydrogenase NAD-binding" evidence="8">
    <location>
        <begin position="33"/>
        <end position="211"/>
    </location>
</feature>
<dbReference type="Gene3D" id="3.40.50.720">
    <property type="entry name" value="NAD(P)-binding Rossmann-like Domain"/>
    <property type="match status" value="1"/>
</dbReference>
<comment type="similarity">
    <text evidence="2 7">Belongs to the glucose-6-phosphate dehydrogenase family.</text>
</comment>
<evidence type="ECO:0000259" key="9">
    <source>
        <dbReference type="Pfam" id="PF02781"/>
    </source>
</evidence>
<dbReference type="SUPFAM" id="SSF55347">
    <property type="entry name" value="Glyceraldehyde-3-phosphate dehydrogenase-like, C-terminal domain"/>
    <property type="match status" value="1"/>
</dbReference>
<keyword evidence="6 7" id="KW-0119">Carbohydrate metabolism</keyword>
<proteinExistence type="inferred from homology"/>
<keyword evidence="4 7" id="KW-0521">NADP</keyword>
<feature type="binding site" evidence="7">
    <location>
        <position position="259"/>
    </location>
    <ligand>
        <name>substrate</name>
    </ligand>
</feature>
<dbReference type="NCBIfam" id="TIGR00871">
    <property type="entry name" value="zwf"/>
    <property type="match status" value="1"/>
</dbReference>
<dbReference type="PANTHER" id="PTHR23429">
    <property type="entry name" value="GLUCOSE-6-PHOSPHATE 1-DEHYDROGENASE G6PD"/>
    <property type="match status" value="1"/>
</dbReference>
<comment type="pathway">
    <text evidence="1 7">Carbohydrate degradation; pentose phosphate pathway; D-ribulose 5-phosphate from D-glucose 6-phosphate (oxidative stage): step 1/3.</text>
</comment>
<dbReference type="InterPro" id="IPR036291">
    <property type="entry name" value="NAD(P)-bd_dom_sf"/>
</dbReference>
<feature type="binding site" evidence="7">
    <location>
        <position position="240"/>
    </location>
    <ligand>
        <name>substrate</name>
    </ligand>
</feature>
<evidence type="ECO:0000313" key="10">
    <source>
        <dbReference type="EMBL" id="TCJ02207.1"/>
    </source>
</evidence>
<feature type="binding site" evidence="7">
    <location>
        <position position="202"/>
    </location>
    <ligand>
        <name>substrate</name>
    </ligand>
</feature>
<dbReference type="STRING" id="1742358.GCA_001439605_02563"/>
<dbReference type="InterPro" id="IPR022674">
    <property type="entry name" value="G6P_DH_NAD-bd"/>
</dbReference>
<feature type="binding site" evidence="7">
    <location>
        <begin position="109"/>
        <end position="110"/>
    </location>
    <ligand>
        <name>NADP(+)</name>
        <dbReference type="ChEBI" id="CHEBI:58349"/>
    </ligand>
</feature>
<sequence length="521" mass="59442">MKNILYSFIIKEFLLKRGSRNVIHTEKPTALIMIFGATGDLAKRKLFPSLYRLYQKGKLSERFAVVGVARRALSNEEFQLSVKESIEAASDKNGNHDEFISHFHYHSHDVTDSSSYLSLKQMASDLDSHYGLGGNRIFYLAMAPEFFGTIAEHLKADGLTDVAGFKRLVIEKPFGHDVESAKQLNKQIRNAFSEDEIYRIDHYLGKEMVQNIEVIRFANAIFEPLWNNRYISNIQLTSSEVLGVEERGRYYETSGALRDMVQNHMLQMVALLAMEPPIRLTTEEIRSEKVKVLRAMRPLEGDAVNEHFVRGQYGKGKIDGEEVPAYRDEPMVNPASNTETFVAGKLLIDNFRWAGVPIYIRTGKRMETKSTKIVIQFKDIPMNLYYQSEQTLNPNLLVIHIQPGEGISLYLNAKKSGQNVEATPVKLNFANKGIDGINTPEAYEKLLYDCMRGDATNFTHWDEVALSWSFVDKISEVWESEKAENFPNYESGTMGPREADQLLEKDGFFWWPVTDLNVDNC</sequence>
<dbReference type="PIRSF" id="PIRSF000110">
    <property type="entry name" value="G6PD"/>
    <property type="match status" value="1"/>
</dbReference>
<reference evidence="10 11" key="1">
    <citation type="submission" date="2019-03" db="EMBL/GenBank/DDBJ databases">
        <authorList>
            <person name="Jensen L."/>
            <person name="Storgaard J."/>
            <person name="Sulaj E."/>
            <person name="Schramm A."/>
            <person name="Marshall I.P.G."/>
        </authorList>
    </citation>
    <scope>NUCLEOTIDE SEQUENCE [LARGE SCALE GENOMIC DNA]</scope>
    <source>
        <strain evidence="10 11">2017H2G3</strain>
    </source>
</reference>
<feature type="binding site" evidence="7">
    <location>
        <position position="206"/>
    </location>
    <ligand>
        <name>substrate</name>
    </ligand>
</feature>
<dbReference type="EC" id="1.1.1.49" evidence="7"/>
<keyword evidence="5 7" id="KW-0560">Oxidoreductase</keyword>
<evidence type="ECO:0000256" key="5">
    <source>
        <dbReference type="ARBA" id="ARBA00023002"/>
    </source>
</evidence>
<dbReference type="PRINTS" id="PR00079">
    <property type="entry name" value="G6PDHDRGNASE"/>
</dbReference>
<gene>
    <name evidence="7" type="primary">zwf</name>
    <name evidence="10" type="ORF">E0Y62_20490</name>
</gene>
<dbReference type="InterPro" id="IPR001282">
    <property type="entry name" value="G6P_DH"/>
</dbReference>
<comment type="caution">
    <text evidence="10">The sequence shown here is derived from an EMBL/GenBank/DDBJ whole genome shotgun (WGS) entry which is preliminary data.</text>
</comment>
<dbReference type="Pfam" id="PF00479">
    <property type="entry name" value="G6PD_N"/>
    <property type="match status" value="1"/>
</dbReference>
<evidence type="ECO:0000256" key="7">
    <source>
        <dbReference type="HAMAP-Rule" id="MF_00966"/>
    </source>
</evidence>
<feature type="binding site" evidence="7">
    <location>
        <position position="369"/>
    </location>
    <ligand>
        <name>substrate</name>
    </ligand>
</feature>
<feature type="domain" description="Glucose-6-phosphate dehydrogenase C-terminal" evidence="9">
    <location>
        <begin position="214"/>
        <end position="511"/>
    </location>
</feature>
<dbReference type="SUPFAM" id="SSF51735">
    <property type="entry name" value="NAD(P)-binding Rossmann-fold domains"/>
    <property type="match status" value="1"/>
</dbReference>
<comment type="function">
    <text evidence="7">Catalyzes the oxidation of glucose 6-phosphate to 6-phosphogluconolactone.</text>
</comment>
<feature type="binding site" evidence="7">
    <location>
        <position position="70"/>
    </location>
    <ligand>
        <name>NADP(+)</name>
        <dbReference type="ChEBI" id="CHEBI:58349"/>
    </ligand>
</feature>
<name>A0A4R1AVN6_9BACI</name>
<dbReference type="OrthoDB" id="9802739at2"/>
<dbReference type="AlphaFoldDB" id="A0A4R1AVN6"/>
<keyword evidence="3 7" id="KW-0313">Glucose metabolism</keyword>
<evidence type="ECO:0000259" key="8">
    <source>
        <dbReference type="Pfam" id="PF00479"/>
    </source>
</evidence>